<evidence type="ECO:0000313" key="1">
    <source>
        <dbReference type="EMBL" id="RHF08736.1"/>
    </source>
</evidence>
<dbReference type="EMBL" id="QSLA01000010">
    <property type="protein sequence ID" value="RHF08736.1"/>
    <property type="molecule type" value="Genomic_DNA"/>
</dbReference>
<dbReference type="Pfam" id="PF10626">
    <property type="entry name" value="TraO"/>
    <property type="match status" value="1"/>
</dbReference>
<proteinExistence type="predicted"/>
<dbReference type="Proteomes" id="UP000283538">
    <property type="component" value="Unassembled WGS sequence"/>
</dbReference>
<comment type="caution">
    <text evidence="1">The sequence shown here is derived from an EMBL/GenBank/DDBJ whole genome shotgun (WGS) entry which is preliminary data.</text>
</comment>
<gene>
    <name evidence="1" type="ORF">DW701_09650</name>
</gene>
<sequence length="91" mass="10259">MPTLHQENVGCQTLHFRHILVIELSAFTCIVVHPVENEDAFLYGAALTLETEIFLTDWAALLLNVRERMLFGSSVGKFNTQIGLGIRFIIN</sequence>
<evidence type="ECO:0008006" key="3">
    <source>
        <dbReference type="Google" id="ProtNLM"/>
    </source>
</evidence>
<accession>A0A414MCI8</accession>
<dbReference type="AlphaFoldDB" id="A0A414MCI8"/>
<name>A0A414MCI8_9BACE</name>
<dbReference type="InterPro" id="IPR018899">
    <property type="entry name" value="Conjug_transposon_Tra0"/>
</dbReference>
<reference evidence="1 2" key="1">
    <citation type="submission" date="2018-08" db="EMBL/GenBank/DDBJ databases">
        <title>A genome reference for cultivated species of the human gut microbiota.</title>
        <authorList>
            <person name="Zou Y."/>
            <person name="Xue W."/>
            <person name="Luo G."/>
        </authorList>
    </citation>
    <scope>NUCLEOTIDE SEQUENCE [LARGE SCALE GENOMIC DNA]</scope>
    <source>
        <strain evidence="1 2">AM26-26AC</strain>
    </source>
</reference>
<protein>
    <recommendedName>
        <fullName evidence="3">Conjugative transposon protein TraO</fullName>
    </recommendedName>
</protein>
<organism evidence="1 2">
    <name type="scientific">Bacteroides eggerthii</name>
    <dbReference type="NCBI Taxonomy" id="28111"/>
    <lineage>
        <taxon>Bacteria</taxon>
        <taxon>Pseudomonadati</taxon>
        <taxon>Bacteroidota</taxon>
        <taxon>Bacteroidia</taxon>
        <taxon>Bacteroidales</taxon>
        <taxon>Bacteroidaceae</taxon>
        <taxon>Bacteroides</taxon>
    </lineage>
</organism>
<evidence type="ECO:0000313" key="2">
    <source>
        <dbReference type="Proteomes" id="UP000283538"/>
    </source>
</evidence>